<dbReference type="PROSITE" id="PS50968">
    <property type="entry name" value="BIOTINYL_LIPOYL"/>
    <property type="match status" value="1"/>
</dbReference>
<reference evidence="20 21" key="1">
    <citation type="journal article" date="2014" name="Genome Biol. Evol.">
        <title>The genome of the myxosporean Thelohanellus kitauei shows adaptations to nutrient acquisition within its fish host.</title>
        <authorList>
            <person name="Yang Y."/>
            <person name="Xiong J."/>
            <person name="Zhou Z."/>
            <person name="Huo F."/>
            <person name="Miao W."/>
            <person name="Ran C."/>
            <person name="Liu Y."/>
            <person name="Zhang J."/>
            <person name="Feng J."/>
            <person name="Wang M."/>
            <person name="Wang M."/>
            <person name="Wang L."/>
            <person name="Yao B."/>
        </authorList>
    </citation>
    <scope>NUCLEOTIDE SEQUENCE [LARGE SCALE GENOMIC DNA]</scope>
    <source>
        <strain evidence="20">Wuqing</strain>
    </source>
</reference>
<dbReference type="PROSITE" id="PS50975">
    <property type="entry name" value="ATP_GRASP"/>
    <property type="match status" value="1"/>
</dbReference>
<keyword evidence="11" id="KW-0511">Multifunctional enzyme</keyword>
<comment type="caution">
    <text evidence="20">The sequence shown here is derived from an EMBL/GenBank/DDBJ whole genome shotgun (WGS) entry which is preliminary data.</text>
</comment>
<keyword evidence="4" id="KW-0436">Ligase</keyword>
<keyword evidence="21" id="KW-1185">Reference proteome</keyword>
<proteinExistence type="predicted"/>
<dbReference type="EMBL" id="JWZT01003082">
    <property type="protein sequence ID" value="KII67787.1"/>
    <property type="molecule type" value="Genomic_DNA"/>
</dbReference>
<dbReference type="InterPro" id="IPR005481">
    <property type="entry name" value="BC-like_N"/>
</dbReference>
<dbReference type="Pfam" id="PF02785">
    <property type="entry name" value="Biotin_carb_C"/>
    <property type="match status" value="1"/>
</dbReference>
<dbReference type="OMA" id="PTPKGHC"/>
<feature type="domain" description="ATP-grasp" evidence="16">
    <location>
        <begin position="96"/>
        <end position="288"/>
    </location>
</feature>
<dbReference type="InterPro" id="IPR049076">
    <property type="entry name" value="ACCA"/>
</dbReference>
<evidence type="ECO:0000256" key="5">
    <source>
        <dbReference type="ARBA" id="ARBA00022741"/>
    </source>
</evidence>
<feature type="domain" description="CoA carboxyltransferase C-terminal" evidence="19">
    <location>
        <begin position="1732"/>
        <end position="2024"/>
    </location>
</feature>
<dbReference type="OrthoDB" id="14612at2759"/>
<evidence type="ECO:0000256" key="7">
    <source>
        <dbReference type="ARBA" id="ARBA00022840"/>
    </source>
</evidence>
<dbReference type="InterPro" id="IPR049074">
    <property type="entry name" value="ACCA_BT"/>
</dbReference>
<dbReference type="GO" id="GO:0004075">
    <property type="term" value="F:biotin carboxylase activity"/>
    <property type="evidence" value="ECO:0007669"/>
    <property type="project" value="UniProtKB-EC"/>
</dbReference>
<dbReference type="InterPro" id="IPR016185">
    <property type="entry name" value="PreATP-grasp_dom_sf"/>
</dbReference>
<evidence type="ECO:0000256" key="11">
    <source>
        <dbReference type="ARBA" id="ARBA00023268"/>
    </source>
</evidence>
<keyword evidence="9" id="KW-0275">Fatty acid biosynthesis</keyword>
<protein>
    <submittedName>
        <fullName evidence="20">Acetyl-CoA carboxylase</fullName>
    </submittedName>
</protein>
<dbReference type="Proteomes" id="UP000031668">
    <property type="component" value="Unassembled WGS sequence"/>
</dbReference>
<dbReference type="Gene3D" id="3.30.470.20">
    <property type="entry name" value="ATP-grasp fold, B domain"/>
    <property type="match status" value="1"/>
</dbReference>
<dbReference type="InterPro" id="IPR001882">
    <property type="entry name" value="Biotin_BS"/>
</dbReference>
<comment type="catalytic activity">
    <reaction evidence="13">
        <text>N(6)-biotinyl-L-lysyl-[protein] + hydrogencarbonate + ATP = N(6)-carboxybiotinyl-L-lysyl-[protein] + ADP + phosphate + H(+)</text>
        <dbReference type="Rhea" id="RHEA:13501"/>
        <dbReference type="Rhea" id="RHEA-COMP:10505"/>
        <dbReference type="Rhea" id="RHEA-COMP:10506"/>
        <dbReference type="ChEBI" id="CHEBI:15378"/>
        <dbReference type="ChEBI" id="CHEBI:17544"/>
        <dbReference type="ChEBI" id="CHEBI:30616"/>
        <dbReference type="ChEBI" id="CHEBI:43474"/>
        <dbReference type="ChEBI" id="CHEBI:83144"/>
        <dbReference type="ChEBI" id="CHEBI:83145"/>
        <dbReference type="ChEBI" id="CHEBI:456216"/>
        <dbReference type="EC" id="6.3.4.14"/>
    </reaction>
</comment>
<dbReference type="InterPro" id="IPR005482">
    <property type="entry name" value="Biotin_COase_C"/>
</dbReference>
<dbReference type="PANTHER" id="PTHR45728">
    <property type="entry name" value="ACETYL-COA CARBOXYLASE, ISOFORM A"/>
    <property type="match status" value="1"/>
</dbReference>
<dbReference type="FunFam" id="3.30.1490.20:FF:000003">
    <property type="entry name" value="acetyl-CoA carboxylase isoform X1"/>
    <property type="match status" value="1"/>
</dbReference>
<dbReference type="SMART" id="SM00878">
    <property type="entry name" value="Biotin_carb_C"/>
    <property type="match status" value="1"/>
</dbReference>
<dbReference type="SUPFAM" id="SSF56059">
    <property type="entry name" value="Glutathione synthetase ATP-binding domain-like"/>
    <property type="match status" value="1"/>
</dbReference>
<dbReference type="CDD" id="cd06850">
    <property type="entry name" value="biotinyl_domain"/>
    <property type="match status" value="1"/>
</dbReference>
<evidence type="ECO:0000256" key="4">
    <source>
        <dbReference type="ARBA" id="ARBA00022598"/>
    </source>
</evidence>
<evidence type="ECO:0000259" key="18">
    <source>
        <dbReference type="PROSITE" id="PS50980"/>
    </source>
</evidence>
<dbReference type="InterPro" id="IPR011762">
    <property type="entry name" value="COA_CT_N"/>
</dbReference>
<keyword evidence="7 14" id="KW-0067">ATP-binding</keyword>
<comment type="catalytic activity">
    <reaction evidence="12">
        <text>hydrogencarbonate + acetyl-CoA + ATP = malonyl-CoA + ADP + phosphate + H(+)</text>
        <dbReference type="Rhea" id="RHEA:11308"/>
        <dbReference type="ChEBI" id="CHEBI:15378"/>
        <dbReference type="ChEBI" id="CHEBI:17544"/>
        <dbReference type="ChEBI" id="CHEBI:30616"/>
        <dbReference type="ChEBI" id="CHEBI:43474"/>
        <dbReference type="ChEBI" id="CHEBI:57288"/>
        <dbReference type="ChEBI" id="CHEBI:57384"/>
        <dbReference type="ChEBI" id="CHEBI:456216"/>
        <dbReference type="EC" id="6.4.1.2"/>
    </reaction>
</comment>
<accession>A0A0C2N1K9</accession>
<dbReference type="InterPro" id="IPR000089">
    <property type="entry name" value="Biotin_lipoyl"/>
</dbReference>
<dbReference type="InterPro" id="IPR011761">
    <property type="entry name" value="ATP-grasp"/>
</dbReference>
<dbReference type="PANTHER" id="PTHR45728:SF3">
    <property type="entry name" value="ACETYL-COA CARBOXYLASE"/>
    <property type="match status" value="1"/>
</dbReference>
<dbReference type="Pfam" id="PF00289">
    <property type="entry name" value="Biotin_carb_N"/>
    <property type="match status" value="1"/>
</dbReference>
<dbReference type="PROSITE" id="PS00866">
    <property type="entry name" value="CPSASE_1"/>
    <property type="match status" value="1"/>
</dbReference>
<evidence type="ECO:0000256" key="3">
    <source>
        <dbReference type="ARBA" id="ARBA00022516"/>
    </source>
</evidence>
<dbReference type="UniPathway" id="UPA00655">
    <property type="reaction ID" value="UER00711"/>
</dbReference>
<evidence type="ECO:0000256" key="10">
    <source>
        <dbReference type="ARBA" id="ARBA00023267"/>
    </source>
</evidence>
<dbReference type="PROSITE" id="PS50979">
    <property type="entry name" value="BC"/>
    <property type="match status" value="1"/>
</dbReference>
<dbReference type="InterPro" id="IPR013537">
    <property type="entry name" value="AcCoA_COase_cen"/>
</dbReference>
<name>A0A0C2N1K9_THEKT</name>
<dbReference type="SUPFAM" id="SSF51230">
    <property type="entry name" value="Single hybrid motif"/>
    <property type="match status" value="1"/>
</dbReference>
<dbReference type="InterPro" id="IPR005479">
    <property type="entry name" value="CPAse_ATP-bd"/>
</dbReference>
<dbReference type="InterPro" id="IPR011054">
    <property type="entry name" value="Rudment_hybrid_motif"/>
</dbReference>
<comment type="cofactor">
    <cofactor evidence="1">
        <name>biotin</name>
        <dbReference type="ChEBI" id="CHEBI:57586"/>
    </cofactor>
</comment>
<evidence type="ECO:0000256" key="6">
    <source>
        <dbReference type="ARBA" id="ARBA00022832"/>
    </source>
</evidence>
<evidence type="ECO:0000259" key="15">
    <source>
        <dbReference type="PROSITE" id="PS50968"/>
    </source>
</evidence>
<evidence type="ECO:0000259" key="16">
    <source>
        <dbReference type="PROSITE" id="PS50975"/>
    </source>
</evidence>
<evidence type="ECO:0000256" key="2">
    <source>
        <dbReference type="ARBA" id="ARBA00004956"/>
    </source>
</evidence>
<dbReference type="GO" id="GO:0005739">
    <property type="term" value="C:mitochondrion"/>
    <property type="evidence" value="ECO:0007669"/>
    <property type="project" value="TreeGrafter"/>
</dbReference>
<evidence type="ECO:0000256" key="8">
    <source>
        <dbReference type="ARBA" id="ARBA00023098"/>
    </source>
</evidence>
<keyword evidence="5 14" id="KW-0547">Nucleotide-binding</keyword>
<evidence type="ECO:0000256" key="9">
    <source>
        <dbReference type="ARBA" id="ARBA00023160"/>
    </source>
</evidence>
<dbReference type="SUPFAM" id="SSF51246">
    <property type="entry name" value="Rudiment single hybrid motif"/>
    <property type="match status" value="1"/>
</dbReference>
<dbReference type="GO" id="GO:0005524">
    <property type="term" value="F:ATP binding"/>
    <property type="evidence" value="ECO:0007669"/>
    <property type="project" value="UniProtKB-UniRule"/>
</dbReference>
<dbReference type="InterPro" id="IPR011053">
    <property type="entry name" value="Single_hybrid_motif"/>
</dbReference>
<dbReference type="Pfam" id="PF00364">
    <property type="entry name" value="Biotin_lipoyl"/>
    <property type="match status" value="1"/>
</dbReference>
<dbReference type="InterPro" id="IPR034733">
    <property type="entry name" value="AcCoA_carboxyl_beta"/>
</dbReference>
<keyword evidence="6" id="KW-0276">Fatty acid metabolism</keyword>
<dbReference type="GO" id="GO:0006633">
    <property type="term" value="P:fatty acid biosynthetic process"/>
    <property type="evidence" value="ECO:0007669"/>
    <property type="project" value="UniProtKB-KW"/>
</dbReference>
<evidence type="ECO:0000256" key="12">
    <source>
        <dbReference type="ARBA" id="ARBA00048065"/>
    </source>
</evidence>
<keyword evidence="3" id="KW-0444">Lipid biosynthesis</keyword>
<dbReference type="SUPFAM" id="SSF52440">
    <property type="entry name" value="PreATP-grasp domain"/>
    <property type="match status" value="1"/>
</dbReference>
<dbReference type="Gene3D" id="2.40.50.100">
    <property type="match status" value="1"/>
</dbReference>
<evidence type="ECO:0000313" key="21">
    <source>
        <dbReference type="Proteomes" id="UP000031668"/>
    </source>
</evidence>
<dbReference type="Pfam" id="PF21385">
    <property type="entry name" value="ACCA_BT"/>
    <property type="match status" value="1"/>
</dbReference>
<sequence length="2112" mass="240347">MLPSGPSHLNYGNVELIAEIAQGASAQAVWPGWGHASENPRLPELLASLNILFLGPSAQSMWLLGDKIACNIIVQSLDIPLLPWNGSDVIIETVDNGKIKEISYETYQRCVIHHPDEIKRFVNSTGFPVIMKASNGGGGKGIRVLLQECDYDRIYKQIVSEVSDSHIFIVKMLKDAKHIEIQIIGDQYGNVISLASRDCSVQRRHQKVVEEGPATSCPNDLLLLMERDAVKLAKSVNYVGVGTVEYLYDTRNKKYHFLEFNPRLQVEHTCTELITNTNLPWCQLEVAAGKSLSEIEQLGAFLDRSEANSKNRVYGHVISTRIMAENAEEGFCPCQGVCTSLKFTGDKNVFGYFSIQSNGRVHQHTDSQFGHVFSWAPTREEARRNLVCALKQLCVNGSIRTITNFLICALEQDVFQKNETHTGWLDGSMNDACFIKGHSIGVTIACSACLLAHKRFTQIDNDNMVSLERGHVPKLDCFSNDISIDFIYLGCKYVLRVSRASPVSYFLSINKSTFFATFFPIGNNGLLVSVHDRLYSCFLYEEANQYVCEIDSKICILYKDIDPTLLLSPSCGKLLTTLVPDGTNLQRGDEYAEIEVMKMIMTLSVNSDGTIHFLKYPGSQVEKGDVIARLVLNDTQEYHKIKDFTGEIDFGREYSSELYDPPVISNIRSSSGSYEHTSGFFTKARNAYVDSYKCLMDIMEGYCIPSPHFMEKVKSDLDNVVYFLSQTHFTLLLLRSALDRSKVHFPEHIFQSISRFIYSYSVNMSSILYELPVNGIISIIETHAKVIEGLSQRETFLSNISDFLQTIQELKNGPKSYKLTKMLNLLRKYVKVEQHFSENNFEGSVRHLISNVTMTNNSESGFSANDVLKLIISHSRLYYKNILSLMVIDVISAITKHFVGPKGGVKEVMIQLSNFPSNYHLKVALKAKQFLASSTRPSIELRYNQLESIFLSIIGGSYDMSKKVLMDVIHNDGVIYDLLPSFFFSPNPQIHTIAIELYIRRAYISYDLICVQHDRFVETPLLKFHFRKKSTASKFNTESTSPNSSFDIFTVNGDPTSKSQLKTGLFVCFPSIESMTASFISSLEYVRSISLQPFNDESITEPEDTRDHSLKIVTVCVRITGSYMKMQEICSNTFQNFVRDKITELERLSVRQISFIVTNLSGEFPLYFTYCSKERYLENKLFRNIEPAEGHMLEVKKLSNYRLECIPRENPSIHIYRATRPSSDDTYNEERFFIRTIVRNIGLISVEPSFEYLVKASEIRLLEALDQLAIITSELSKGGKSNHLFFNFIPCIVINPYLAVDCVKVIVIRHHQRLEKQKITMAEMKMVVLLEEGGEPIPLRIMARNELGIDLKIDLYKEVQDPVTGKVVFSCFDENDHGSLSNQPVDTPYPLLMIQEHKRLHANSLGTTYVYDVPKLFEQSMNDKFVALFDPMFSGNPECKYQELIVQDSKSLKLVKIDREPALNTLGFVCWKFKISGLPHGLTIKFIVVASDITFMNGSFSLAEANLFAAASRMARYKKVPFVFICCCNGARIGMADEIKNIFKIKWNDDLDYSKGIHFLYLEEEDYNKLASKESVIVEELILNDRLYYKITDIIGEREGIGVENLHGSGLVASEMSKSYDEIFTISLVSSRAVGIGAYLVRLGRRVIQVEDSTIILTGAHTLNRVLAKNVYTSHEQLGGKDIMFANGVSQIVVKNDYEGVKRILKWLSFYFQKDIFKSLPPPGNLNTETTNHLKPRHLIYGFNKKDQTVQGFFDLNSVFEINTGWASAVITGRAKLGGIPVSFILNDIKMVKQVIPADPADPNDFPKECIHIGQVLSPDSSFKFSQHIDDSNRERLPLFIFANFRGFSAGLKDMYNQVLKFGSMIVDSLRNYRFPIFIYIMPYGELRGGSWAVLDSSINSKYIEMYACDTSCANILESSGLVSVKYREKEILKTMERTLKDHPQISNIKDSTSQSPKNDAINNLIKHFEKVAEHFASLHDTPMRMLCKKVIKKIVPWSDARGFFYWRLKRRLHEEMILEQLDCKNFPNINLNEILKPIYQQTRNNENYDDLNDRTFVEWVEDLVKDDFNVLVQEMQKLKNQKFIDNIYQMLSLQPHMAKEVLMMIEENFKT</sequence>
<evidence type="ECO:0000313" key="20">
    <source>
        <dbReference type="EMBL" id="KII67787.1"/>
    </source>
</evidence>
<evidence type="ECO:0000259" key="19">
    <source>
        <dbReference type="PROSITE" id="PS50989"/>
    </source>
</evidence>
<comment type="pathway">
    <text evidence="2">Lipid metabolism; malonyl-CoA biosynthesis; malonyl-CoA from acetyl-CoA: step 1/1.</text>
</comment>
<organism evidence="20 21">
    <name type="scientific">Thelohanellus kitauei</name>
    <name type="common">Myxosporean</name>
    <dbReference type="NCBI Taxonomy" id="669202"/>
    <lineage>
        <taxon>Eukaryota</taxon>
        <taxon>Metazoa</taxon>
        <taxon>Cnidaria</taxon>
        <taxon>Myxozoa</taxon>
        <taxon>Myxosporea</taxon>
        <taxon>Bivalvulida</taxon>
        <taxon>Platysporina</taxon>
        <taxon>Myxobolidae</taxon>
        <taxon>Thelohanellus</taxon>
    </lineage>
</organism>
<dbReference type="GO" id="GO:2001295">
    <property type="term" value="P:malonyl-CoA biosynthetic process"/>
    <property type="evidence" value="ECO:0007669"/>
    <property type="project" value="UniProtKB-UniPathway"/>
</dbReference>
<dbReference type="Pfam" id="PF02786">
    <property type="entry name" value="CPSase_L_D2"/>
    <property type="match status" value="1"/>
</dbReference>
<dbReference type="SUPFAM" id="SSF52096">
    <property type="entry name" value="ClpP/crotonase"/>
    <property type="match status" value="2"/>
</dbReference>
<dbReference type="Pfam" id="PF01039">
    <property type="entry name" value="Carboxyl_trans"/>
    <property type="match status" value="1"/>
</dbReference>
<dbReference type="GO" id="GO:0003989">
    <property type="term" value="F:acetyl-CoA carboxylase activity"/>
    <property type="evidence" value="ECO:0007669"/>
    <property type="project" value="UniProtKB-EC"/>
</dbReference>
<feature type="domain" description="CoA carboxyltransferase N-terminal" evidence="18">
    <location>
        <begin position="1388"/>
        <end position="1723"/>
    </location>
</feature>
<keyword evidence="10" id="KW-0092">Biotin</keyword>
<keyword evidence="8" id="KW-0443">Lipid metabolism</keyword>
<dbReference type="Gene3D" id="2.40.460.10">
    <property type="entry name" value="Biotin dependent carboxylase carboxyltransferase"/>
    <property type="match status" value="1"/>
</dbReference>
<dbReference type="PROSITE" id="PS00188">
    <property type="entry name" value="BIOTIN"/>
    <property type="match status" value="1"/>
</dbReference>
<dbReference type="InterPro" id="IPR011763">
    <property type="entry name" value="COA_CT_C"/>
</dbReference>
<feature type="domain" description="Biotin carboxylation" evidence="17">
    <location>
        <begin position="1"/>
        <end position="430"/>
    </location>
</feature>
<evidence type="ECO:0000259" key="17">
    <source>
        <dbReference type="PROSITE" id="PS50979"/>
    </source>
</evidence>
<dbReference type="Pfam" id="PF08326">
    <property type="entry name" value="ACC_central"/>
    <property type="match status" value="1"/>
</dbReference>
<dbReference type="InterPro" id="IPR011764">
    <property type="entry name" value="Biotin_carboxylation_dom"/>
</dbReference>
<dbReference type="PROSITE" id="PS50980">
    <property type="entry name" value="COA_CT_NTER"/>
    <property type="match status" value="1"/>
</dbReference>
<evidence type="ECO:0000256" key="1">
    <source>
        <dbReference type="ARBA" id="ARBA00001953"/>
    </source>
</evidence>
<dbReference type="GO" id="GO:0046872">
    <property type="term" value="F:metal ion binding"/>
    <property type="evidence" value="ECO:0007669"/>
    <property type="project" value="InterPro"/>
</dbReference>
<gene>
    <name evidence="20" type="ORF">RF11_12322</name>
</gene>
<feature type="domain" description="Lipoyl-binding" evidence="15">
    <location>
        <begin position="557"/>
        <end position="631"/>
    </location>
</feature>
<dbReference type="FunFam" id="2.40.50.100:FF:000005">
    <property type="entry name" value="Acetyl-CoA carboxylase 1"/>
    <property type="match status" value="1"/>
</dbReference>
<dbReference type="InterPro" id="IPR029045">
    <property type="entry name" value="ClpP/crotonase-like_dom_sf"/>
</dbReference>
<evidence type="ECO:0000256" key="13">
    <source>
        <dbReference type="ARBA" id="ARBA00048600"/>
    </source>
</evidence>
<dbReference type="Gene3D" id="3.90.226.10">
    <property type="entry name" value="2-enoyl-CoA Hydratase, Chain A, domain 1"/>
    <property type="match status" value="2"/>
</dbReference>
<evidence type="ECO:0000256" key="14">
    <source>
        <dbReference type="PROSITE-ProRule" id="PRU00409"/>
    </source>
</evidence>
<dbReference type="PROSITE" id="PS50989">
    <property type="entry name" value="COA_CT_CTER"/>
    <property type="match status" value="1"/>
</dbReference>